<evidence type="ECO:0000313" key="1">
    <source>
        <dbReference type="EMBL" id="CAB9527821.1"/>
    </source>
</evidence>
<name>A0A9N8EYD2_9STRA</name>
<gene>
    <name evidence="1" type="ORF">SEMRO_2082_G313770.1</name>
</gene>
<dbReference type="EMBL" id="CAICTM010002080">
    <property type="protein sequence ID" value="CAB9527821.1"/>
    <property type="molecule type" value="Genomic_DNA"/>
</dbReference>
<proteinExistence type="predicted"/>
<comment type="caution">
    <text evidence="1">The sequence shown here is derived from an EMBL/GenBank/DDBJ whole genome shotgun (WGS) entry which is preliminary data.</text>
</comment>
<accession>A0A9N8EYD2</accession>
<reference evidence="1" key="1">
    <citation type="submission" date="2020-06" db="EMBL/GenBank/DDBJ databases">
        <authorList>
            <consortium name="Plant Systems Biology data submission"/>
        </authorList>
    </citation>
    <scope>NUCLEOTIDE SEQUENCE</scope>
    <source>
        <strain evidence="1">D6</strain>
    </source>
</reference>
<keyword evidence="2" id="KW-1185">Reference proteome</keyword>
<protein>
    <submittedName>
        <fullName evidence="1">Uncharacterized protein</fullName>
    </submittedName>
</protein>
<organism evidence="1 2">
    <name type="scientific">Seminavis robusta</name>
    <dbReference type="NCBI Taxonomy" id="568900"/>
    <lineage>
        <taxon>Eukaryota</taxon>
        <taxon>Sar</taxon>
        <taxon>Stramenopiles</taxon>
        <taxon>Ochrophyta</taxon>
        <taxon>Bacillariophyta</taxon>
        <taxon>Bacillariophyceae</taxon>
        <taxon>Bacillariophycidae</taxon>
        <taxon>Naviculales</taxon>
        <taxon>Naviculaceae</taxon>
        <taxon>Seminavis</taxon>
    </lineage>
</organism>
<dbReference type="Proteomes" id="UP001153069">
    <property type="component" value="Unassembled WGS sequence"/>
</dbReference>
<evidence type="ECO:0000313" key="2">
    <source>
        <dbReference type="Proteomes" id="UP001153069"/>
    </source>
</evidence>
<dbReference type="AlphaFoldDB" id="A0A9N8EYD2"/>
<sequence length="297" mass="32000">MLRWVDDYDGSLKLVKTVEEMRTSKMTVSIFVSTFQSVRKHPVALACLADKVSKIMGDLDVEYASSIFCAHAESVMGTGSVAVKLSTLFHNLGDMEDGTISSDMACTLKFLPKNVSVGDWSNAVMEAFGKNSCYCQGVGSGTTQCKDFVRLAAPLRDGKKCKVADLFPLFRQLWEHPFIAVSGWDEEMKQLHDAYNEFIQDRAWLYRALDPGFVMVEGMTGPALATAMGNVPIEAPAGPGPAVLGIQAAPVAMPNLTSIYQVADLDEARLTAMHVAGGNPGTHGFGVSTAVGNAFIF</sequence>